<reference evidence="2" key="1">
    <citation type="submission" date="2015-11" db="EMBL/GenBank/DDBJ databases">
        <title>De novo transcriptome assembly of four potential Pierce s Disease insect vectors from Arizona vineyards.</title>
        <authorList>
            <person name="Tassone E.E."/>
        </authorList>
    </citation>
    <scope>NUCLEOTIDE SEQUENCE</scope>
</reference>
<proteinExistence type="predicted"/>
<accession>A0A1B6M7I6</accession>
<protein>
    <submittedName>
        <fullName evidence="2">Uncharacterized protein</fullName>
    </submittedName>
</protein>
<gene>
    <name evidence="2" type="ORF">g.11901</name>
</gene>
<feature type="non-terminal residue" evidence="2">
    <location>
        <position position="1"/>
    </location>
</feature>
<feature type="region of interest" description="Disordered" evidence="1">
    <location>
        <begin position="133"/>
        <end position="160"/>
    </location>
</feature>
<name>A0A1B6M7I6_9HEMI</name>
<dbReference type="EMBL" id="GEBQ01008098">
    <property type="protein sequence ID" value="JAT31879.1"/>
    <property type="molecule type" value="Transcribed_RNA"/>
</dbReference>
<sequence>EEPLSVCYSDVMVMRSTVQDIMQNCHDCRENLAKEREVNETKNKFLNNKIVNLEFLNKQTKYLLDEKRQELKARTHELFHTSKKGKKENIINMFPLTPESPASMDSITSEDSAILTNFSRTYLSNLEISKGKSSKMYMESTSNSKSAPKTNDSTESVKQNESCIENYADADLDESNSSFIKGCSNQEMQNNLDDSTNAISKEIDNLNNCAPIKKHTSNQFQTTRLLEIADYTEDTFNVLGKDLILTSSETSKEKSVEETFTKAPETLSTKEKLKQKTKYTPGTGGRREIIAPNESSESKHDEIINFVKRGVTNQEILNKIDDHKDEISKEIVKLNHNVSGKNQINNELQTNIVGKLVDYADHTTNLDKDTKSIELKLPLLTNEKSELTLSLQIGNKPIKSPGCSPRRDDFDAVLRFLHVPDYLENIETNNTSRKLSRVLCSAQVE</sequence>
<dbReference type="AlphaFoldDB" id="A0A1B6M7I6"/>
<feature type="non-terminal residue" evidence="2">
    <location>
        <position position="445"/>
    </location>
</feature>
<feature type="compositionally biased region" description="Polar residues" evidence="1">
    <location>
        <begin position="139"/>
        <end position="160"/>
    </location>
</feature>
<evidence type="ECO:0000313" key="2">
    <source>
        <dbReference type="EMBL" id="JAT31879.1"/>
    </source>
</evidence>
<evidence type="ECO:0000256" key="1">
    <source>
        <dbReference type="SAM" id="MobiDB-lite"/>
    </source>
</evidence>
<organism evidence="2">
    <name type="scientific">Graphocephala atropunctata</name>
    <dbReference type="NCBI Taxonomy" id="36148"/>
    <lineage>
        <taxon>Eukaryota</taxon>
        <taxon>Metazoa</taxon>
        <taxon>Ecdysozoa</taxon>
        <taxon>Arthropoda</taxon>
        <taxon>Hexapoda</taxon>
        <taxon>Insecta</taxon>
        <taxon>Pterygota</taxon>
        <taxon>Neoptera</taxon>
        <taxon>Paraneoptera</taxon>
        <taxon>Hemiptera</taxon>
        <taxon>Auchenorrhyncha</taxon>
        <taxon>Membracoidea</taxon>
        <taxon>Cicadellidae</taxon>
        <taxon>Cicadellinae</taxon>
        <taxon>Cicadellini</taxon>
        <taxon>Graphocephala</taxon>
    </lineage>
</organism>